<accession>A0ABR2AHL9</accession>
<evidence type="ECO:0000259" key="7">
    <source>
        <dbReference type="PROSITE" id="PS51767"/>
    </source>
</evidence>
<evidence type="ECO:0000256" key="5">
    <source>
        <dbReference type="ARBA" id="ARBA00023180"/>
    </source>
</evidence>
<evidence type="ECO:0000256" key="4">
    <source>
        <dbReference type="ARBA" id="ARBA00022801"/>
    </source>
</evidence>
<dbReference type="InterPro" id="IPR001461">
    <property type="entry name" value="Aspartic_peptidase_A1"/>
</dbReference>
<dbReference type="PANTHER" id="PTHR47967:SF37">
    <property type="entry name" value="ASPARTIC PROTEINASE NEPENTHESIN-1-LIKE"/>
    <property type="match status" value="1"/>
</dbReference>
<dbReference type="InterPro" id="IPR033121">
    <property type="entry name" value="PEPTIDASE_A1"/>
</dbReference>
<dbReference type="InterPro" id="IPR034161">
    <property type="entry name" value="Pepsin-like_plant"/>
</dbReference>
<keyword evidence="4" id="KW-0378">Hydrolase</keyword>
<proteinExistence type="inferred from homology"/>
<keyword evidence="9" id="KW-1185">Reference proteome</keyword>
<evidence type="ECO:0000256" key="2">
    <source>
        <dbReference type="ARBA" id="ARBA00022670"/>
    </source>
</evidence>
<evidence type="ECO:0000256" key="6">
    <source>
        <dbReference type="SAM" id="SignalP"/>
    </source>
</evidence>
<dbReference type="InterPro" id="IPR032861">
    <property type="entry name" value="TAXi_N"/>
</dbReference>
<dbReference type="EMBL" id="JBBPBM010000703">
    <property type="protein sequence ID" value="KAK8492761.1"/>
    <property type="molecule type" value="Genomic_DNA"/>
</dbReference>
<dbReference type="Pfam" id="PF14541">
    <property type="entry name" value="TAXi_C"/>
    <property type="match status" value="1"/>
</dbReference>
<comment type="caution">
    <text evidence="8">The sequence shown here is derived from an EMBL/GenBank/DDBJ whole genome shotgun (WGS) entry which is preliminary data.</text>
</comment>
<feature type="domain" description="Peptidase A1" evidence="7">
    <location>
        <begin position="63"/>
        <end position="417"/>
    </location>
</feature>
<dbReference type="Gene3D" id="2.40.70.10">
    <property type="entry name" value="Acid Proteases"/>
    <property type="match status" value="2"/>
</dbReference>
<dbReference type="InterPro" id="IPR032799">
    <property type="entry name" value="TAXi_C"/>
</dbReference>
<dbReference type="SUPFAM" id="SSF50630">
    <property type="entry name" value="Acid proteases"/>
    <property type="match status" value="1"/>
</dbReference>
<dbReference type="Proteomes" id="UP001472677">
    <property type="component" value="Unassembled WGS sequence"/>
</dbReference>
<keyword evidence="3" id="KW-0064">Aspartyl protease</keyword>
<name>A0ABR2AHL9_9ROSI</name>
<dbReference type="InterPro" id="IPR051708">
    <property type="entry name" value="Plant_Aspart_Prot_A1"/>
</dbReference>
<keyword evidence="2" id="KW-0645">Protease</keyword>
<dbReference type="CDD" id="cd05476">
    <property type="entry name" value="pepsin_A_like_plant"/>
    <property type="match status" value="1"/>
</dbReference>
<dbReference type="Pfam" id="PF14543">
    <property type="entry name" value="TAXi_N"/>
    <property type="match status" value="1"/>
</dbReference>
<evidence type="ECO:0000313" key="9">
    <source>
        <dbReference type="Proteomes" id="UP001472677"/>
    </source>
</evidence>
<evidence type="ECO:0000256" key="3">
    <source>
        <dbReference type="ARBA" id="ARBA00022750"/>
    </source>
</evidence>
<dbReference type="PRINTS" id="PR00792">
    <property type="entry name" value="PEPSIN"/>
</dbReference>
<evidence type="ECO:0000256" key="1">
    <source>
        <dbReference type="ARBA" id="ARBA00007447"/>
    </source>
</evidence>
<keyword evidence="6" id="KW-0732">Signal</keyword>
<dbReference type="PANTHER" id="PTHR47967">
    <property type="entry name" value="OS07G0603500 PROTEIN-RELATED"/>
    <property type="match status" value="1"/>
</dbReference>
<organism evidence="8 9">
    <name type="scientific">Hibiscus sabdariffa</name>
    <name type="common">roselle</name>
    <dbReference type="NCBI Taxonomy" id="183260"/>
    <lineage>
        <taxon>Eukaryota</taxon>
        <taxon>Viridiplantae</taxon>
        <taxon>Streptophyta</taxon>
        <taxon>Embryophyta</taxon>
        <taxon>Tracheophyta</taxon>
        <taxon>Spermatophyta</taxon>
        <taxon>Magnoliopsida</taxon>
        <taxon>eudicotyledons</taxon>
        <taxon>Gunneridae</taxon>
        <taxon>Pentapetalae</taxon>
        <taxon>rosids</taxon>
        <taxon>malvids</taxon>
        <taxon>Malvales</taxon>
        <taxon>Malvaceae</taxon>
        <taxon>Malvoideae</taxon>
        <taxon>Hibiscus</taxon>
    </lineage>
</organism>
<protein>
    <recommendedName>
        <fullName evidence="7">Peptidase A1 domain-containing protein</fullName>
    </recommendedName>
</protein>
<comment type="similarity">
    <text evidence="1">Belongs to the peptidase A1 family.</text>
</comment>
<feature type="signal peptide" evidence="6">
    <location>
        <begin position="1"/>
        <end position="22"/>
    </location>
</feature>
<keyword evidence="5" id="KW-0325">Glycoprotein</keyword>
<dbReference type="InterPro" id="IPR021109">
    <property type="entry name" value="Peptidase_aspartic_dom_sf"/>
</dbReference>
<reference evidence="8 9" key="1">
    <citation type="journal article" date="2024" name="G3 (Bethesda)">
        <title>Genome assembly of Hibiscus sabdariffa L. provides insights into metabolisms of medicinal natural products.</title>
        <authorList>
            <person name="Kim T."/>
        </authorList>
    </citation>
    <scope>NUCLEOTIDE SEQUENCE [LARGE SCALE GENOMIC DNA]</scope>
    <source>
        <strain evidence="8">TK-2024</strain>
        <tissue evidence="8">Old leaves</tissue>
    </source>
</reference>
<evidence type="ECO:0000313" key="8">
    <source>
        <dbReference type="EMBL" id="KAK8492761.1"/>
    </source>
</evidence>
<feature type="chain" id="PRO_5046027069" description="Peptidase A1 domain-containing protein" evidence="6">
    <location>
        <begin position="23"/>
        <end position="424"/>
    </location>
</feature>
<dbReference type="PROSITE" id="PS51767">
    <property type="entry name" value="PEPTIDASE_A1"/>
    <property type="match status" value="1"/>
</dbReference>
<gene>
    <name evidence="8" type="ORF">V6N12_011513</name>
</gene>
<sequence>MMERNTPLILLVWLVWLNGCFLSEVNGLRAQGKHKQIQRRKSSKPNLLELPLRSAADLGAAQYFVTMRIGTPPKEFRMSVSTCSVLTWIKCSNCSSGKELSDMRFYQPNKSRTFRNIPCSSSFCTSDLIPSQSNDICPKRDAPCRYDYRHKDGTRLVGTIGNDTVTIRMKGNQKVILENVTIGCTKATKLQIDYPLDGLLGLCPDRQSFAGTALRQTRTTSFSYCLVDSLSPINVSSYLVFGGSNRLPNMQETDLLMGHWTWSIYYHLNVTGISLDGKMLHIPSDMWLYNPNGRSGVVILDIGTSLTALAAPVYDNLIRGLLPSISKFKKVKTEENNDFKHCFNSTGFNETLVPKLRIHFGNGAKFEPPVKNYVIGQGIKCLGFIKFDAHQTSIIGNLLQQNHFWEFDFPNYKLKFAPSTCISD</sequence>